<dbReference type="InterPro" id="IPR004926">
    <property type="entry name" value="LEA_3a"/>
</dbReference>
<organism evidence="2 3">
    <name type="scientific">Xanthoceras sorbifolium</name>
    <dbReference type="NCBI Taxonomy" id="99658"/>
    <lineage>
        <taxon>Eukaryota</taxon>
        <taxon>Viridiplantae</taxon>
        <taxon>Streptophyta</taxon>
        <taxon>Embryophyta</taxon>
        <taxon>Tracheophyta</taxon>
        <taxon>Spermatophyta</taxon>
        <taxon>Magnoliopsida</taxon>
        <taxon>eudicotyledons</taxon>
        <taxon>Gunneridae</taxon>
        <taxon>Pentapetalae</taxon>
        <taxon>rosids</taxon>
        <taxon>malvids</taxon>
        <taxon>Sapindales</taxon>
        <taxon>Sapindaceae</taxon>
        <taxon>Xanthoceroideae</taxon>
        <taxon>Xanthoceras</taxon>
    </lineage>
</organism>
<comment type="caution">
    <text evidence="2">The sequence shown here is derived from an EMBL/GenBank/DDBJ whole genome shotgun (WGS) entry which is preliminary data.</text>
</comment>
<evidence type="ECO:0000256" key="1">
    <source>
        <dbReference type="ARBA" id="ARBA00007086"/>
    </source>
</evidence>
<gene>
    <name evidence="2" type="ORF">JRO89_XS03G0170700</name>
</gene>
<dbReference type="Pfam" id="PF03242">
    <property type="entry name" value="LEA_3a"/>
    <property type="match status" value="1"/>
</dbReference>
<sequence length="93" mass="10032">MARSLSKAKFFVVSVADALSLSVSRRGYAAGAQGSVSGRGGYRSGIMDKMEMRAAMKEESGAACAWAPILSPGTIDPRIVRLRLIQWSFEIFC</sequence>
<reference evidence="2 3" key="1">
    <citation type="submission" date="2021-02" db="EMBL/GenBank/DDBJ databases">
        <title>Plant Genome Project.</title>
        <authorList>
            <person name="Zhang R.-G."/>
        </authorList>
    </citation>
    <scope>NUCLEOTIDE SEQUENCE [LARGE SCALE GENOMIC DNA]</scope>
    <source>
        <tissue evidence="2">Leaves</tissue>
    </source>
</reference>
<comment type="similarity">
    <text evidence="1">Belongs to the LEA type 3 family.</text>
</comment>
<dbReference type="Proteomes" id="UP000827721">
    <property type="component" value="Unassembled WGS sequence"/>
</dbReference>
<accession>A0ABQ8IAB7</accession>
<evidence type="ECO:0000313" key="3">
    <source>
        <dbReference type="Proteomes" id="UP000827721"/>
    </source>
</evidence>
<evidence type="ECO:0000313" key="2">
    <source>
        <dbReference type="EMBL" id="KAH7573555.1"/>
    </source>
</evidence>
<protein>
    <submittedName>
        <fullName evidence="2">Uncharacterized protein</fullName>
    </submittedName>
</protein>
<keyword evidence="3" id="KW-1185">Reference proteome</keyword>
<name>A0ABQ8IAB7_9ROSI</name>
<dbReference type="EMBL" id="JAFEMO010000003">
    <property type="protein sequence ID" value="KAH7573555.1"/>
    <property type="molecule type" value="Genomic_DNA"/>
</dbReference>
<proteinExistence type="inferred from homology"/>